<gene>
    <name evidence="1" type="ORF">S01H4_30919</name>
</gene>
<evidence type="ECO:0000313" key="1">
    <source>
        <dbReference type="EMBL" id="GAG76521.1"/>
    </source>
</evidence>
<accession>X1BWI6</accession>
<proteinExistence type="predicted"/>
<sequence>MVIESEKIWYKAARTIVKAGQLPMVVNETLLELLKMIMTDEQAESNIFRLDSHSRRRN</sequence>
<reference evidence="1" key="1">
    <citation type="journal article" date="2014" name="Front. Microbiol.">
        <title>High frequency of phylogenetically diverse reductive dehalogenase-homologous genes in deep subseafloor sedimentary metagenomes.</title>
        <authorList>
            <person name="Kawai M."/>
            <person name="Futagami T."/>
            <person name="Toyoda A."/>
            <person name="Takaki Y."/>
            <person name="Nishi S."/>
            <person name="Hori S."/>
            <person name="Arai W."/>
            <person name="Tsubouchi T."/>
            <person name="Morono Y."/>
            <person name="Uchiyama I."/>
            <person name="Ito T."/>
            <person name="Fujiyama A."/>
            <person name="Inagaki F."/>
            <person name="Takami H."/>
        </authorList>
    </citation>
    <scope>NUCLEOTIDE SEQUENCE</scope>
    <source>
        <strain evidence="1">Expedition CK06-06</strain>
    </source>
</reference>
<name>X1BWI6_9ZZZZ</name>
<protein>
    <submittedName>
        <fullName evidence="1">Uncharacterized protein</fullName>
    </submittedName>
</protein>
<dbReference type="EMBL" id="BART01016003">
    <property type="protein sequence ID" value="GAG76521.1"/>
    <property type="molecule type" value="Genomic_DNA"/>
</dbReference>
<comment type="caution">
    <text evidence="1">The sequence shown here is derived from an EMBL/GenBank/DDBJ whole genome shotgun (WGS) entry which is preliminary data.</text>
</comment>
<dbReference type="AlphaFoldDB" id="X1BWI6"/>
<organism evidence="1">
    <name type="scientific">marine sediment metagenome</name>
    <dbReference type="NCBI Taxonomy" id="412755"/>
    <lineage>
        <taxon>unclassified sequences</taxon>
        <taxon>metagenomes</taxon>
        <taxon>ecological metagenomes</taxon>
    </lineage>
</organism>